<reference evidence="4" key="1">
    <citation type="submission" date="2014-11" db="EMBL/GenBank/DDBJ databases">
        <authorList>
            <person name="Malar M.C."/>
            <person name="Sen D."/>
            <person name="Tripathy S."/>
        </authorList>
    </citation>
    <scope>NUCLEOTIDE SEQUENCE</scope>
    <source>
        <strain evidence="4">BDU141951</strain>
    </source>
</reference>
<keyword evidence="2" id="KW-0406">Ion transport</keyword>
<dbReference type="EMBL" id="JTHE02000002">
    <property type="protein sequence ID" value="NEV65544.1"/>
    <property type="molecule type" value="Genomic_DNA"/>
</dbReference>
<dbReference type="Pfam" id="PF13343">
    <property type="entry name" value="SBP_bac_6"/>
    <property type="match status" value="1"/>
</dbReference>
<dbReference type="PANTHER" id="PTHR30006:SF15">
    <property type="entry name" value="IRON-UTILIZATION PERIPLASMIC PROTEIN"/>
    <property type="match status" value="1"/>
</dbReference>
<dbReference type="PROSITE" id="PS51318">
    <property type="entry name" value="TAT"/>
    <property type="match status" value="1"/>
</dbReference>
<evidence type="ECO:0000256" key="2">
    <source>
        <dbReference type="ARBA" id="ARBA00022496"/>
    </source>
</evidence>
<gene>
    <name evidence="4" type="ORF">QQ91_000250</name>
</gene>
<dbReference type="PIRSF" id="PIRSF002825">
    <property type="entry name" value="CfbpA"/>
    <property type="match status" value="1"/>
</dbReference>
<dbReference type="GO" id="GO:0006826">
    <property type="term" value="P:iron ion transport"/>
    <property type="evidence" value="ECO:0007669"/>
    <property type="project" value="UniProtKB-KW"/>
</dbReference>
<proteinExistence type="inferred from homology"/>
<dbReference type="AlphaFoldDB" id="A0A0C1YPB6"/>
<accession>A0A0C1YPB6</accession>
<sequence>MHKLTRRSFLVAGGATLALTAAQLNRPRRAIAQTGEINLYSSRHYNTDDALYEGFTELTGIRVNLIEGDGDELRERILSEGANSPADIYMTVDAGRLWRAEQEGLFAPVSSSILEERIPANLRSPDNLWFGFSTRARAIMYNRDRVNPTELSTYEALAEPKWGGRILVRTSGNIYNISLIAGMIETLGEEATEEWAEGFASNLAREPEGNDTAQIKAVAAGLGDVALANSYYLARLGKSDDPADQEVFEKVGIFFPNQSDRGTHVNVSGAGVLQTAPNPDGAIAFLEYLSTPTAQAFFAQGNSEYPVVEGTELDPVLASFGDFIADDVNVEAYGRNAAAALQLADRVGWE</sequence>
<keyword evidence="3" id="KW-0732">Signal</keyword>
<evidence type="ECO:0000256" key="3">
    <source>
        <dbReference type="ARBA" id="ARBA00022729"/>
    </source>
</evidence>
<evidence type="ECO:0000256" key="1">
    <source>
        <dbReference type="ARBA" id="ARBA00008520"/>
    </source>
</evidence>
<comment type="similarity">
    <text evidence="1">Belongs to the bacterial solute-binding protein 1 family.</text>
</comment>
<keyword evidence="2" id="KW-0410">Iron transport</keyword>
<dbReference type="GO" id="GO:0030288">
    <property type="term" value="C:outer membrane-bounded periplasmic space"/>
    <property type="evidence" value="ECO:0007669"/>
    <property type="project" value="TreeGrafter"/>
</dbReference>
<dbReference type="InterPro" id="IPR026045">
    <property type="entry name" value="Ferric-bd"/>
</dbReference>
<name>A0A0C1YPB6_9CYAN</name>
<comment type="caution">
    <text evidence="4">The sequence shown here is derived from an EMBL/GenBank/DDBJ whole genome shotgun (WGS) entry which is preliminary data.</text>
</comment>
<keyword evidence="2" id="KW-0408">Iron</keyword>
<reference evidence="4" key="3">
    <citation type="submission" date="2020-02" db="EMBL/GenBank/DDBJ databases">
        <authorList>
            <person name="Sarangi A.N."/>
            <person name="Ghosh S."/>
            <person name="Mukherjee M."/>
            <person name="Tripathy S."/>
        </authorList>
    </citation>
    <scope>NUCLEOTIDE SEQUENCE</scope>
    <source>
        <strain evidence="4">BDU141951</strain>
    </source>
</reference>
<dbReference type="CDD" id="cd13542">
    <property type="entry name" value="PBP2_FutA1_ilke"/>
    <property type="match status" value="1"/>
</dbReference>
<evidence type="ECO:0000313" key="4">
    <source>
        <dbReference type="EMBL" id="NEV65544.1"/>
    </source>
</evidence>
<keyword evidence="2" id="KW-0813">Transport</keyword>
<dbReference type="PANTHER" id="PTHR30006">
    <property type="entry name" value="THIAMINE-BINDING PERIPLASMIC PROTEIN-RELATED"/>
    <property type="match status" value="1"/>
</dbReference>
<dbReference type="SUPFAM" id="SSF53850">
    <property type="entry name" value="Periplasmic binding protein-like II"/>
    <property type="match status" value="1"/>
</dbReference>
<organism evidence="4">
    <name type="scientific">Lyngbya confervoides BDU141951</name>
    <dbReference type="NCBI Taxonomy" id="1574623"/>
    <lineage>
        <taxon>Bacteria</taxon>
        <taxon>Bacillati</taxon>
        <taxon>Cyanobacteriota</taxon>
        <taxon>Cyanophyceae</taxon>
        <taxon>Oscillatoriophycideae</taxon>
        <taxon>Oscillatoriales</taxon>
        <taxon>Microcoleaceae</taxon>
        <taxon>Lyngbya</taxon>
    </lineage>
</organism>
<dbReference type="InterPro" id="IPR006311">
    <property type="entry name" value="TAT_signal"/>
</dbReference>
<reference evidence="4" key="2">
    <citation type="journal article" date="2015" name="Genome Announc.">
        <title>Draft Genome Sequence of Filamentous Marine Cyanobacterium Lyngbya confervoides Strain BDU141951.</title>
        <authorList>
            <person name="Chandrababunaidu M.M."/>
            <person name="Sen D."/>
            <person name="Tripathy S."/>
        </authorList>
    </citation>
    <scope>NUCLEOTIDE SEQUENCE</scope>
    <source>
        <strain evidence="4">BDU141951</strain>
    </source>
</reference>
<protein>
    <submittedName>
        <fullName evidence="4">Fe(3+) ABC transporter substrate-binding protein</fullName>
    </submittedName>
</protein>
<dbReference type="Gene3D" id="3.40.190.10">
    <property type="entry name" value="Periplasmic binding protein-like II"/>
    <property type="match status" value="2"/>
</dbReference>